<dbReference type="KEGG" id="wca:WEOB_236"/>
<evidence type="ECO:0000259" key="13">
    <source>
        <dbReference type="Pfam" id="PF02223"/>
    </source>
</evidence>
<gene>
    <name evidence="12 14" type="primary">tmk</name>
    <name evidence="14" type="ORF">WEOB_236</name>
</gene>
<organism evidence="14 15">
    <name type="scientific">Candidatus Westeberhardia cardiocondylae</name>
    <dbReference type="NCBI Taxonomy" id="1594731"/>
    <lineage>
        <taxon>Bacteria</taxon>
        <taxon>Pseudomonadati</taxon>
        <taxon>Pseudomonadota</taxon>
        <taxon>Gammaproteobacteria</taxon>
        <taxon>Enterobacterales</taxon>
        <taxon>Enterobacteriaceae</taxon>
        <taxon>ant endosymbionts</taxon>
        <taxon>Candidatus Westeberhardia</taxon>
    </lineage>
</organism>
<dbReference type="InterPro" id="IPR039430">
    <property type="entry name" value="Thymidylate_kin-like_dom"/>
</dbReference>
<keyword evidence="15" id="KW-1185">Reference proteome</keyword>
<evidence type="ECO:0000256" key="5">
    <source>
        <dbReference type="ARBA" id="ARBA00022727"/>
    </source>
</evidence>
<feature type="domain" description="Thymidylate kinase-like" evidence="13">
    <location>
        <begin position="8"/>
        <end position="198"/>
    </location>
</feature>
<keyword evidence="4 12" id="KW-0808">Transferase</keyword>
<evidence type="ECO:0000256" key="10">
    <source>
        <dbReference type="ARBA" id="ARBA00048743"/>
    </source>
</evidence>
<evidence type="ECO:0000256" key="2">
    <source>
        <dbReference type="ARBA" id="ARBA00012980"/>
    </source>
</evidence>
<evidence type="ECO:0000256" key="8">
    <source>
        <dbReference type="ARBA" id="ARBA00022840"/>
    </source>
</evidence>
<name>A0A0H5BWW5_9ENTR</name>
<evidence type="ECO:0000256" key="7">
    <source>
        <dbReference type="ARBA" id="ARBA00022777"/>
    </source>
</evidence>
<dbReference type="GO" id="GO:0006233">
    <property type="term" value="P:dTDP biosynthetic process"/>
    <property type="evidence" value="ECO:0007669"/>
    <property type="project" value="InterPro"/>
</dbReference>
<dbReference type="EC" id="2.7.4.9" evidence="2 12"/>
<evidence type="ECO:0000256" key="11">
    <source>
        <dbReference type="ARBA" id="ARBA00057735"/>
    </source>
</evidence>
<dbReference type="GO" id="GO:0005524">
    <property type="term" value="F:ATP binding"/>
    <property type="evidence" value="ECO:0007669"/>
    <property type="project" value="UniProtKB-UniRule"/>
</dbReference>
<dbReference type="NCBIfam" id="TIGR00041">
    <property type="entry name" value="DTMP_kinase"/>
    <property type="match status" value="1"/>
</dbReference>
<dbReference type="Gene3D" id="3.40.50.300">
    <property type="entry name" value="P-loop containing nucleotide triphosphate hydrolases"/>
    <property type="match status" value="1"/>
</dbReference>
<dbReference type="RefSeq" id="WP_281263732.1">
    <property type="nucleotide sequence ID" value="NZ_LN774881.1"/>
</dbReference>
<evidence type="ECO:0000313" key="15">
    <source>
        <dbReference type="Proteomes" id="UP000242753"/>
    </source>
</evidence>
<dbReference type="InterPro" id="IPR018094">
    <property type="entry name" value="Thymidylate_kinase"/>
</dbReference>
<reference evidence="15" key="1">
    <citation type="submission" date="2015-01" db="EMBL/GenBank/DDBJ databases">
        <authorList>
            <person name="Manzano-Marin A."/>
            <person name="Manzano-Marin A."/>
        </authorList>
    </citation>
    <scope>NUCLEOTIDE SEQUENCE [LARGE SCALE GENOMIC DNA]</scope>
    <source>
        <strain evidence="15">obscurior</strain>
    </source>
</reference>
<dbReference type="GO" id="GO:0005829">
    <property type="term" value="C:cytosol"/>
    <property type="evidence" value="ECO:0007669"/>
    <property type="project" value="TreeGrafter"/>
</dbReference>
<dbReference type="GO" id="GO:0006235">
    <property type="term" value="P:dTTP biosynthetic process"/>
    <property type="evidence" value="ECO:0007669"/>
    <property type="project" value="UniProtKB-UniRule"/>
</dbReference>
<evidence type="ECO:0000256" key="4">
    <source>
        <dbReference type="ARBA" id="ARBA00022679"/>
    </source>
</evidence>
<comment type="similarity">
    <text evidence="1 12">Belongs to the thymidylate kinase family.</text>
</comment>
<dbReference type="Pfam" id="PF02223">
    <property type="entry name" value="Thymidylate_kin"/>
    <property type="match status" value="1"/>
</dbReference>
<evidence type="ECO:0000256" key="12">
    <source>
        <dbReference type="HAMAP-Rule" id="MF_00165"/>
    </source>
</evidence>
<sequence>MLGKFIVVEGLEGAGKTTASKEIIKILHNYGIFNIIKTREPGGTPLAEKMRVLIKTGFKQEPITKYAELLMCYIARAQLVENIIKPALLQGSWVICDRHDFSSFAYQGGGRKINKNLLKVLHYSILKNFHPNLIFYLDVSPIVGLSRIKKRNKTDRIEKETLSFFKRTRFYYKKLAKKNKYTFIIDANETLEKVNNSIKNTLKNWLK</sequence>
<keyword evidence="6 12" id="KW-0547">Nucleotide-binding</keyword>
<dbReference type="PANTHER" id="PTHR10344">
    <property type="entry name" value="THYMIDYLATE KINASE"/>
    <property type="match status" value="1"/>
</dbReference>
<keyword evidence="5 12" id="KW-0545">Nucleotide biosynthesis</keyword>
<dbReference type="GO" id="GO:0006227">
    <property type="term" value="P:dUDP biosynthetic process"/>
    <property type="evidence" value="ECO:0007669"/>
    <property type="project" value="TreeGrafter"/>
</dbReference>
<dbReference type="GO" id="GO:0004798">
    <property type="term" value="F:dTMP kinase activity"/>
    <property type="evidence" value="ECO:0007669"/>
    <property type="project" value="UniProtKB-UniRule"/>
</dbReference>
<comment type="function">
    <text evidence="11 12">Phosphorylation of dTMP to form dTDP in both de novo and salvage pathways of dTTP synthesis.</text>
</comment>
<dbReference type="Proteomes" id="UP000242753">
    <property type="component" value="Chromosome I"/>
</dbReference>
<comment type="catalytic activity">
    <reaction evidence="10 12">
        <text>dTMP + ATP = dTDP + ADP</text>
        <dbReference type="Rhea" id="RHEA:13517"/>
        <dbReference type="ChEBI" id="CHEBI:30616"/>
        <dbReference type="ChEBI" id="CHEBI:58369"/>
        <dbReference type="ChEBI" id="CHEBI:63528"/>
        <dbReference type="ChEBI" id="CHEBI:456216"/>
        <dbReference type="EC" id="2.7.4.9"/>
    </reaction>
</comment>
<proteinExistence type="inferred from homology"/>
<dbReference type="HAMAP" id="MF_00165">
    <property type="entry name" value="Thymidylate_kinase"/>
    <property type="match status" value="1"/>
</dbReference>
<dbReference type="PANTHER" id="PTHR10344:SF4">
    <property type="entry name" value="UMP-CMP KINASE 2, MITOCHONDRIAL"/>
    <property type="match status" value="1"/>
</dbReference>
<dbReference type="FunFam" id="3.40.50.300:FF:000225">
    <property type="entry name" value="Thymidylate kinase"/>
    <property type="match status" value="1"/>
</dbReference>
<dbReference type="EMBL" id="LN774881">
    <property type="protein sequence ID" value="CEN32183.1"/>
    <property type="molecule type" value="Genomic_DNA"/>
</dbReference>
<evidence type="ECO:0000256" key="6">
    <source>
        <dbReference type="ARBA" id="ARBA00022741"/>
    </source>
</evidence>
<dbReference type="InterPro" id="IPR027417">
    <property type="entry name" value="P-loop_NTPase"/>
</dbReference>
<feature type="binding site" evidence="12">
    <location>
        <begin position="10"/>
        <end position="17"/>
    </location>
    <ligand>
        <name>ATP</name>
        <dbReference type="ChEBI" id="CHEBI:30616"/>
    </ligand>
</feature>
<evidence type="ECO:0000256" key="1">
    <source>
        <dbReference type="ARBA" id="ARBA00009776"/>
    </source>
</evidence>
<protein>
    <recommendedName>
        <fullName evidence="3 12">Thymidylate kinase</fullName>
        <ecNumber evidence="2 12">2.7.4.9</ecNumber>
    </recommendedName>
    <alternativeName>
        <fullName evidence="9 12">dTMP kinase</fullName>
    </alternativeName>
</protein>
<dbReference type="InterPro" id="IPR018095">
    <property type="entry name" value="Thymidylate_kin_CS"/>
</dbReference>
<accession>A0A0H5BWW5</accession>
<keyword evidence="7 12" id="KW-0418">Kinase</keyword>
<dbReference type="CDD" id="cd01672">
    <property type="entry name" value="TMPK"/>
    <property type="match status" value="1"/>
</dbReference>
<evidence type="ECO:0000256" key="3">
    <source>
        <dbReference type="ARBA" id="ARBA00017144"/>
    </source>
</evidence>
<dbReference type="STRING" id="1594731.WEOB_236"/>
<dbReference type="PATRIC" id="fig|1594731.3.peg.220"/>
<dbReference type="AlphaFoldDB" id="A0A0H5BWW5"/>
<evidence type="ECO:0000313" key="14">
    <source>
        <dbReference type="EMBL" id="CEN32183.1"/>
    </source>
</evidence>
<dbReference type="PROSITE" id="PS01331">
    <property type="entry name" value="THYMIDYLATE_KINASE"/>
    <property type="match status" value="1"/>
</dbReference>
<dbReference type="SUPFAM" id="SSF52540">
    <property type="entry name" value="P-loop containing nucleoside triphosphate hydrolases"/>
    <property type="match status" value="1"/>
</dbReference>
<evidence type="ECO:0000256" key="9">
    <source>
        <dbReference type="ARBA" id="ARBA00029962"/>
    </source>
</evidence>
<keyword evidence="8 12" id="KW-0067">ATP-binding</keyword>